<proteinExistence type="predicted"/>
<dbReference type="Proteomes" id="UP000719267">
    <property type="component" value="Unassembled WGS sequence"/>
</dbReference>
<name>A0ABS6VZ23_9FLAO</name>
<evidence type="ECO:0000313" key="1">
    <source>
        <dbReference type="EMBL" id="MBW2960856.1"/>
    </source>
</evidence>
<dbReference type="EMBL" id="JAHWDF010000003">
    <property type="protein sequence ID" value="MBW2960856.1"/>
    <property type="molecule type" value="Genomic_DNA"/>
</dbReference>
<evidence type="ECO:0000313" key="2">
    <source>
        <dbReference type="Proteomes" id="UP000719267"/>
    </source>
</evidence>
<dbReference type="Pfam" id="PF13489">
    <property type="entry name" value="Methyltransf_23"/>
    <property type="match status" value="1"/>
</dbReference>
<gene>
    <name evidence="1" type="ORF">KW502_03465</name>
</gene>
<keyword evidence="2" id="KW-1185">Reference proteome</keyword>
<dbReference type="GO" id="GO:0032259">
    <property type="term" value="P:methylation"/>
    <property type="evidence" value="ECO:0007669"/>
    <property type="project" value="UniProtKB-KW"/>
</dbReference>
<sequence>MYKQVKLFVKKIIPQEFLFKNELLFKKALIPFYKGNKYSCIICGKSWKKFISLDDHDLLCPYCGSRSRTRRLFKILNERNDLKGKVLHFSPSRSLFRIFKEDYRFSYYSTDFENEFLADYKLDITKIDMPNNSFDTIICYHILEHIEEDQMAMEELLRVLKPNGKCYIQTPFKTGGIYEDYSIKSPEKRLEAFGQEDHVRIYSIEGLTERLNNIGFKTEHLQFEEEKSPNGLLSESVIIASKPLM</sequence>
<keyword evidence="1" id="KW-0489">Methyltransferase</keyword>
<dbReference type="CDD" id="cd02440">
    <property type="entry name" value="AdoMet_MTases"/>
    <property type="match status" value="1"/>
</dbReference>
<dbReference type="GO" id="GO:0008168">
    <property type="term" value="F:methyltransferase activity"/>
    <property type="evidence" value="ECO:0007669"/>
    <property type="project" value="UniProtKB-KW"/>
</dbReference>
<accession>A0ABS6VZ23</accession>
<dbReference type="RefSeq" id="WP_219039145.1">
    <property type="nucleotide sequence ID" value="NZ_JAHWDF010000003.1"/>
</dbReference>
<organism evidence="1 2">
    <name type="scientific">Mesonia aestuariivivens</name>
    <dbReference type="NCBI Taxonomy" id="2796128"/>
    <lineage>
        <taxon>Bacteria</taxon>
        <taxon>Pseudomonadati</taxon>
        <taxon>Bacteroidota</taxon>
        <taxon>Flavobacteriia</taxon>
        <taxon>Flavobacteriales</taxon>
        <taxon>Flavobacteriaceae</taxon>
        <taxon>Mesonia</taxon>
    </lineage>
</organism>
<comment type="caution">
    <text evidence="1">The sequence shown here is derived from an EMBL/GenBank/DDBJ whole genome shotgun (WGS) entry which is preliminary data.</text>
</comment>
<reference evidence="1 2" key="1">
    <citation type="submission" date="2021-07" db="EMBL/GenBank/DDBJ databases">
        <title>Mesonia aestuariivivens sp. nov., isolated from a tidal flat.</title>
        <authorList>
            <person name="Kim Y.-O."/>
            <person name="Yoon J.-H."/>
        </authorList>
    </citation>
    <scope>NUCLEOTIDE SEQUENCE [LARGE SCALE GENOMIC DNA]</scope>
    <source>
        <strain evidence="1 2">JHPTF-M18</strain>
    </source>
</reference>
<protein>
    <submittedName>
        <fullName evidence="1">Class I SAM-dependent methyltransferase</fullName>
    </submittedName>
</protein>
<keyword evidence="1" id="KW-0808">Transferase</keyword>